<dbReference type="PANTHER" id="PTHR33823:SF4">
    <property type="entry name" value="GENERAL STRESS PROTEIN 16O"/>
    <property type="match status" value="1"/>
</dbReference>
<evidence type="ECO:0000313" key="6">
    <source>
        <dbReference type="EMBL" id="AKZ58940.1"/>
    </source>
</evidence>
<dbReference type="SUPFAM" id="SSF57716">
    <property type="entry name" value="Glucocorticoid receptor-like (DNA-binding domain)"/>
    <property type="match status" value="1"/>
</dbReference>
<dbReference type="GO" id="GO:0008270">
    <property type="term" value="F:zinc ion binding"/>
    <property type="evidence" value="ECO:0007669"/>
    <property type="project" value="UniProtKB-KW"/>
</dbReference>
<sequence>MSLDASRTEPRPERLTAHEARQRLEHARNTRLTQLQALGESGQADDQLTVAQKDAIERVLKEIEAAFARVDGGSYGTCLGCGKPVPGERLEILPYTRYCVACQRRAAA</sequence>
<accession>A0A0K2B0N8</accession>
<evidence type="ECO:0000256" key="1">
    <source>
        <dbReference type="ARBA" id="ARBA00022723"/>
    </source>
</evidence>
<dbReference type="AlphaFoldDB" id="A0A0K2B0N8"/>
<evidence type="ECO:0000313" key="7">
    <source>
        <dbReference type="Proteomes" id="UP000061018"/>
    </source>
</evidence>
<reference evidence="7" key="1">
    <citation type="journal article" date="2015" name="J. Biotechnol.">
        <title>Complete genome sequence of Streptomyces ambofaciens ATCC 23877, the spiramycin producer.</title>
        <authorList>
            <person name="Thibessard A."/>
            <person name="Haas D."/>
            <person name="Gerbaud C."/>
            <person name="Aigle B."/>
            <person name="Lautru S."/>
            <person name="Pernodet J.L."/>
            <person name="Leblond P."/>
        </authorList>
    </citation>
    <scope>NUCLEOTIDE SEQUENCE [LARGE SCALE GENOMIC DNA]</scope>
    <source>
        <strain evidence="7">ATCC 23877 / 3486 / DSM 40053 / JCM 4204 / NBRC 12836 / NRRL B-2516</strain>
    </source>
</reference>
<dbReference type="PANTHER" id="PTHR33823">
    <property type="entry name" value="RNA POLYMERASE-BINDING TRANSCRIPTION FACTOR DKSA-RELATED"/>
    <property type="match status" value="1"/>
</dbReference>
<dbReference type="Gene3D" id="1.20.120.910">
    <property type="entry name" value="DksA, coiled-coil domain"/>
    <property type="match status" value="1"/>
</dbReference>
<dbReference type="PROSITE" id="PS51128">
    <property type="entry name" value="ZF_DKSA_2"/>
    <property type="match status" value="1"/>
</dbReference>
<dbReference type="Proteomes" id="UP000061018">
    <property type="component" value="Chromosome"/>
</dbReference>
<proteinExistence type="predicted"/>
<evidence type="ECO:0000256" key="3">
    <source>
        <dbReference type="ARBA" id="ARBA00022833"/>
    </source>
</evidence>
<evidence type="ECO:0000256" key="4">
    <source>
        <dbReference type="PROSITE-ProRule" id="PRU00510"/>
    </source>
</evidence>
<dbReference type="Pfam" id="PF01258">
    <property type="entry name" value="zf-dskA_traR"/>
    <property type="match status" value="1"/>
</dbReference>
<dbReference type="InterPro" id="IPR000962">
    <property type="entry name" value="Znf_DskA_TraR"/>
</dbReference>
<keyword evidence="3" id="KW-0862">Zinc</keyword>
<dbReference type="STRING" id="1889.SAM40697_5374"/>
<keyword evidence="2" id="KW-0863">Zinc-finger</keyword>
<dbReference type="EMBL" id="CP012382">
    <property type="protein sequence ID" value="AKZ58940.1"/>
    <property type="molecule type" value="Genomic_DNA"/>
</dbReference>
<keyword evidence="1" id="KW-0479">Metal-binding</keyword>
<organism evidence="6 7">
    <name type="scientific">Streptomyces ambofaciens (strain ATCC 23877 / 3486 / DSM 40053 / JCM 4204 / NBRC 12836 / NRRL B-2516)</name>
    <dbReference type="NCBI Taxonomy" id="278992"/>
    <lineage>
        <taxon>Bacteria</taxon>
        <taxon>Bacillati</taxon>
        <taxon>Actinomycetota</taxon>
        <taxon>Actinomycetes</taxon>
        <taxon>Kitasatosporales</taxon>
        <taxon>Streptomycetaceae</taxon>
        <taxon>Streptomyces</taxon>
    </lineage>
</organism>
<dbReference type="RefSeq" id="WP_053139103.1">
    <property type="nucleotide sequence ID" value="NZ_CP012382.1"/>
</dbReference>
<name>A0A0K2B0N8_STRA7</name>
<evidence type="ECO:0000259" key="5">
    <source>
        <dbReference type="Pfam" id="PF01258"/>
    </source>
</evidence>
<gene>
    <name evidence="6" type="ORF">SAM23877_5895</name>
</gene>
<protein>
    <recommendedName>
        <fullName evidence="5">Zinc finger DksA/TraR C4-type domain-containing protein</fullName>
    </recommendedName>
</protein>
<feature type="zinc finger region" description="dksA C4-type" evidence="4">
    <location>
        <begin position="78"/>
        <end position="102"/>
    </location>
</feature>
<feature type="domain" description="Zinc finger DksA/TraR C4-type" evidence="5">
    <location>
        <begin position="73"/>
        <end position="105"/>
    </location>
</feature>
<dbReference type="KEGG" id="samb:SAM23877_5895"/>
<evidence type="ECO:0000256" key="2">
    <source>
        <dbReference type="ARBA" id="ARBA00022771"/>
    </source>
</evidence>